<evidence type="ECO:0000313" key="4">
    <source>
        <dbReference type="Proteomes" id="UP000676169"/>
    </source>
</evidence>
<dbReference type="Proteomes" id="UP000676169">
    <property type="component" value="Chromosome"/>
</dbReference>
<dbReference type="KEGG" id="lamb:KBB96_07275"/>
<dbReference type="EMBL" id="CP073100">
    <property type="protein sequence ID" value="QUE52687.1"/>
    <property type="molecule type" value="Genomic_DNA"/>
</dbReference>
<dbReference type="RefSeq" id="WP_211633949.1">
    <property type="nucleotide sequence ID" value="NZ_CP073100.1"/>
</dbReference>
<evidence type="ECO:0000313" key="3">
    <source>
        <dbReference type="EMBL" id="QUE52687.1"/>
    </source>
</evidence>
<keyword evidence="4" id="KW-1185">Reference proteome</keyword>
<name>A0A975J281_9BACT</name>
<dbReference type="AlphaFoldDB" id="A0A975J281"/>
<evidence type="ECO:0000259" key="2">
    <source>
        <dbReference type="Pfam" id="PF11412"/>
    </source>
</evidence>
<feature type="domain" description="Thiol:disulfide interchange protein DsbD N-terminal" evidence="2">
    <location>
        <begin position="38"/>
        <end position="144"/>
    </location>
</feature>
<organism evidence="3 4">
    <name type="scientific">Luteolibacter ambystomatis</name>
    <dbReference type="NCBI Taxonomy" id="2824561"/>
    <lineage>
        <taxon>Bacteria</taxon>
        <taxon>Pseudomonadati</taxon>
        <taxon>Verrucomicrobiota</taxon>
        <taxon>Verrucomicrobiia</taxon>
        <taxon>Verrucomicrobiales</taxon>
        <taxon>Verrucomicrobiaceae</taxon>
        <taxon>Luteolibacter</taxon>
    </lineage>
</organism>
<protein>
    <recommendedName>
        <fullName evidence="2">Thiol:disulfide interchange protein DsbD N-terminal domain-containing protein</fullName>
    </recommendedName>
</protein>
<dbReference type="Pfam" id="PF11412">
    <property type="entry name" value="DsbD_N"/>
    <property type="match status" value="1"/>
</dbReference>
<gene>
    <name evidence="3" type="ORF">KBB96_07275</name>
</gene>
<sequence>MKLLHALAPLMAASVASAATHSGHAAAELIAASTTYEAAKPVDAAIRITVDPEWHTYWTNPGEGGMKLGIEWQLPEGWKAGEVGWPVPGRFMTGELPGFGYFGEIVLPVTLTPPANATGPAKIGLKVDWLTCNDAACVPGDAALEVALSPGAAAPTPAAPVIAKAKTKVPAPVEGLKLEVKDADKNLVLTLTAPKDVNPAAFSVFQATPQVVDPAAKIQFAKSGDAWTATVAKSEYLSGPAKTLELVLDGGGLPHPATVTWQNK</sequence>
<proteinExistence type="predicted"/>
<feature type="chain" id="PRO_5037699406" description="Thiol:disulfide interchange protein DsbD N-terminal domain-containing protein" evidence="1">
    <location>
        <begin position="19"/>
        <end position="264"/>
    </location>
</feature>
<keyword evidence="1" id="KW-0732">Signal</keyword>
<accession>A0A975J281</accession>
<reference evidence="3" key="1">
    <citation type="submission" date="2021-04" db="EMBL/GenBank/DDBJ databases">
        <title>Luteolibacter sp. 32A isolated from the skin of an Anderson's salamander (Ambystoma andersonii).</title>
        <authorList>
            <person name="Spergser J."/>
            <person name="Busse H.-J."/>
        </authorList>
    </citation>
    <scope>NUCLEOTIDE SEQUENCE</scope>
    <source>
        <strain evidence="3">32A</strain>
    </source>
</reference>
<feature type="signal peptide" evidence="1">
    <location>
        <begin position="1"/>
        <end position="18"/>
    </location>
</feature>
<evidence type="ECO:0000256" key="1">
    <source>
        <dbReference type="SAM" id="SignalP"/>
    </source>
</evidence>
<dbReference type="InterPro" id="IPR028250">
    <property type="entry name" value="DsbDN"/>
</dbReference>